<keyword evidence="8 20" id="KW-0812">Transmembrane</keyword>
<feature type="domain" description="PAS" evidence="23">
    <location>
        <begin position="489"/>
        <end position="530"/>
    </location>
</feature>
<dbReference type="Gene3D" id="3.40.50.2300">
    <property type="match status" value="2"/>
</dbReference>
<feature type="domain" description="PAC" evidence="24">
    <location>
        <begin position="440"/>
        <end position="492"/>
    </location>
</feature>
<protein>
    <recommendedName>
        <fullName evidence="17">Circadian input-output histidine kinase CikA</fullName>
        <ecNumber evidence="4">2.7.13.3</ecNumber>
    </recommendedName>
    <alternativeName>
        <fullName evidence="16">Sensory/regulatory protein RpfC</fullName>
    </alternativeName>
</protein>
<evidence type="ECO:0000256" key="18">
    <source>
        <dbReference type="PROSITE-ProRule" id="PRU00110"/>
    </source>
</evidence>
<feature type="domain" description="Response regulatory" evidence="22">
    <location>
        <begin position="872"/>
        <end position="993"/>
    </location>
</feature>
<dbReference type="InterPro" id="IPR036890">
    <property type="entry name" value="HATPase_C_sf"/>
</dbReference>
<keyword evidence="7" id="KW-0808">Transferase</keyword>
<evidence type="ECO:0000256" key="9">
    <source>
        <dbReference type="ARBA" id="ARBA00022741"/>
    </source>
</evidence>
<keyword evidence="6 19" id="KW-0597">Phosphoprotein</keyword>
<dbReference type="SUPFAM" id="SSF47384">
    <property type="entry name" value="Homodimeric domain of signal transducing histidine kinase"/>
    <property type="match status" value="1"/>
</dbReference>
<evidence type="ECO:0000256" key="12">
    <source>
        <dbReference type="ARBA" id="ARBA00022989"/>
    </source>
</evidence>
<dbReference type="PROSITE" id="PS50894">
    <property type="entry name" value="HPT"/>
    <property type="match status" value="1"/>
</dbReference>
<dbReference type="PROSITE" id="PS50110">
    <property type="entry name" value="RESPONSE_REGULATORY"/>
    <property type="match status" value="2"/>
</dbReference>
<dbReference type="InterPro" id="IPR008207">
    <property type="entry name" value="Sig_transdc_His_kin_Hpt_dom"/>
</dbReference>
<dbReference type="FunFam" id="1.10.287.130:FF:000002">
    <property type="entry name" value="Two-component osmosensing histidine kinase"/>
    <property type="match status" value="1"/>
</dbReference>
<evidence type="ECO:0000259" key="24">
    <source>
        <dbReference type="PROSITE" id="PS50113"/>
    </source>
</evidence>
<dbReference type="InterPro" id="IPR000700">
    <property type="entry name" value="PAS-assoc_C"/>
</dbReference>
<dbReference type="AlphaFoldDB" id="A0A1B2DEH1"/>
<evidence type="ECO:0000256" key="17">
    <source>
        <dbReference type="ARBA" id="ARBA00074306"/>
    </source>
</evidence>
<dbReference type="EMBL" id="CP016808">
    <property type="protein sequence ID" value="ANY66096.1"/>
    <property type="molecule type" value="Genomic_DNA"/>
</dbReference>
<feature type="domain" description="HPt" evidence="26">
    <location>
        <begin position="1184"/>
        <end position="1279"/>
    </location>
</feature>
<dbReference type="Gene3D" id="1.20.120.160">
    <property type="entry name" value="HPT domain"/>
    <property type="match status" value="1"/>
</dbReference>
<dbReference type="FunFam" id="3.30.565.10:FF:000010">
    <property type="entry name" value="Sensor histidine kinase RcsC"/>
    <property type="match status" value="1"/>
</dbReference>
<dbReference type="Gene3D" id="1.10.287.130">
    <property type="match status" value="1"/>
</dbReference>
<evidence type="ECO:0000256" key="6">
    <source>
        <dbReference type="ARBA" id="ARBA00022553"/>
    </source>
</evidence>
<dbReference type="PANTHER" id="PTHR45339">
    <property type="entry name" value="HYBRID SIGNAL TRANSDUCTION HISTIDINE KINASE J"/>
    <property type="match status" value="1"/>
</dbReference>
<evidence type="ECO:0000256" key="2">
    <source>
        <dbReference type="ARBA" id="ARBA00004651"/>
    </source>
</evidence>
<feature type="domain" description="Response regulatory" evidence="22">
    <location>
        <begin position="1020"/>
        <end position="1136"/>
    </location>
</feature>
<comment type="subunit">
    <text evidence="15">At low DSF concentrations, interacts with RpfF.</text>
</comment>
<dbReference type="PROSITE" id="PS50109">
    <property type="entry name" value="HIS_KIN"/>
    <property type="match status" value="1"/>
</dbReference>
<gene>
    <name evidence="27" type="ORF">BBD42_06215</name>
</gene>
<keyword evidence="10" id="KW-0418">Kinase</keyword>
<keyword evidence="14 20" id="KW-0472">Membrane</keyword>
<organism evidence="27">
    <name type="scientific">Paenibacillus sp. BIHB 4019</name>
    <dbReference type="NCBI Taxonomy" id="1870819"/>
    <lineage>
        <taxon>Bacteria</taxon>
        <taxon>Bacillati</taxon>
        <taxon>Bacillota</taxon>
        <taxon>Bacilli</taxon>
        <taxon>Bacillales</taxon>
        <taxon>Paenibacillaceae</taxon>
        <taxon>Paenibacillus</taxon>
    </lineage>
</organism>
<dbReference type="GO" id="GO:0005524">
    <property type="term" value="F:ATP binding"/>
    <property type="evidence" value="ECO:0007669"/>
    <property type="project" value="UniProtKB-KW"/>
</dbReference>
<feature type="modified residue" description="4-aspartylphosphate" evidence="19">
    <location>
        <position position="1069"/>
    </location>
</feature>
<evidence type="ECO:0000259" key="26">
    <source>
        <dbReference type="PROSITE" id="PS50894"/>
    </source>
</evidence>
<dbReference type="SUPFAM" id="SSF52172">
    <property type="entry name" value="CheY-like"/>
    <property type="match status" value="2"/>
</dbReference>
<accession>A0A1B2DEH1</accession>
<dbReference type="Pfam" id="PF01627">
    <property type="entry name" value="Hpt"/>
    <property type="match status" value="1"/>
</dbReference>
<dbReference type="PANTHER" id="PTHR45339:SF5">
    <property type="entry name" value="HISTIDINE KINASE"/>
    <property type="match status" value="1"/>
</dbReference>
<evidence type="ECO:0000256" key="10">
    <source>
        <dbReference type="ARBA" id="ARBA00022777"/>
    </source>
</evidence>
<dbReference type="SMART" id="SM00448">
    <property type="entry name" value="REC"/>
    <property type="match status" value="2"/>
</dbReference>
<dbReference type="InterPro" id="IPR003661">
    <property type="entry name" value="HisK_dim/P_dom"/>
</dbReference>
<evidence type="ECO:0000259" key="23">
    <source>
        <dbReference type="PROSITE" id="PS50112"/>
    </source>
</evidence>
<dbReference type="CDD" id="cd00130">
    <property type="entry name" value="PAS"/>
    <property type="match status" value="2"/>
</dbReference>
<dbReference type="EC" id="2.7.13.3" evidence="4"/>
<evidence type="ECO:0000259" key="21">
    <source>
        <dbReference type="PROSITE" id="PS50109"/>
    </source>
</evidence>
<comment type="similarity">
    <text evidence="3">In the N-terminal section; belongs to the phytochrome family.</text>
</comment>
<dbReference type="InterPro" id="IPR001610">
    <property type="entry name" value="PAC"/>
</dbReference>
<evidence type="ECO:0000256" key="11">
    <source>
        <dbReference type="ARBA" id="ARBA00022840"/>
    </source>
</evidence>
<dbReference type="Gene3D" id="3.30.565.10">
    <property type="entry name" value="Histidine kinase-like ATPase, C-terminal domain"/>
    <property type="match status" value="1"/>
</dbReference>
<feature type="transmembrane region" description="Helical" evidence="20">
    <location>
        <begin position="12"/>
        <end position="33"/>
    </location>
</feature>
<dbReference type="InterPro" id="IPR036641">
    <property type="entry name" value="HPT_dom_sf"/>
</dbReference>
<dbReference type="Gene3D" id="6.10.340.10">
    <property type="match status" value="1"/>
</dbReference>
<feature type="modified residue" description="Phosphohistidine" evidence="18">
    <location>
        <position position="1223"/>
    </location>
</feature>
<feature type="domain" description="PAS" evidence="23">
    <location>
        <begin position="351"/>
        <end position="422"/>
    </location>
</feature>
<dbReference type="InterPro" id="IPR003594">
    <property type="entry name" value="HATPase_dom"/>
</dbReference>
<dbReference type="PROSITE" id="PS50885">
    <property type="entry name" value="HAMP"/>
    <property type="match status" value="1"/>
</dbReference>
<evidence type="ECO:0000256" key="13">
    <source>
        <dbReference type="ARBA" id="ARBA00023012"/>
    </source>
</evidence>
<dbReference type="InterPro" id="IPR036097">
    <property type="entry name" value="HisK_dim/P_sf"/>
</dbReference>
<evidence type="ECO:0000313" key="27">
    <source>
        <dbReference type="EMBL" id="ANY66096.1"/>
    </source>
</evidence>
<dbReference type="Pfam" id="PF02518">
    <property type="entry name" value="HATPase_c"/>
    <property type="match status" value="1"/>
</dbReference>
<feature type="domain" description="Histidine kinase" evidence="21">
    <location>
        <begin position="631"/>
        <end position="853"/>
    </location>
</feature>
<dbReference type="InterPro" id="IPR003660">
    <property type="entry name" value="HAMP_dom"/>
</dbReference>
<dbReference type="InterPro" id="IPR005467">
    <property type="entry name" value="His_kinase_dom"/>
</dbReference>
<dbReference type="InterPro" id="IPR001789">
    <property type="entry name" value="Sig_transdc_resp-reg_receiver"/>
</dbReference>
<evidence type="ECO:0000256" key="19">
    <source>
        <dbReference type="PROSITE-ProRule" id="PRU00169"/>
    </source>
</evidence>
<evidence type="ECO:0000259" key="22">
    <source>
        <dbReference type="PROSITE" id="PS50110"/>
    </source>
</evidence>
<dbReference type="InterPro" id="IPR035965">
    <property type="entry name" value="PAS-like_dom_sf"/>
</dbReference>
<dbReference type="Pfam" id="PF00512">
    <property type="entry name" value="HisKA"/>
    <property type="match status" value="1"/>
</dbReference>
<dbReference type="NCBIfam" id="TIGR00229">
    <property type="entry name" value="sensory_box"/>
    <property type="match status" value="2"/>
</dbReference>
<evidence type="ECO:0000256" key="8">
    <source>
        <dbReference type="ARBA" id="ARBA00022692"/>
    </source>
</evidence>
<dbReference type="CDD" id="cd00082">
    <property type="entry name" value="HisKA"/>
    <property type="match status" value="1"/>
</dbReference>
<comment type="subcellular location">
    <subcellularLocation>
        <location evidence="2">Cell membrane</location>
        <topology evidence="2">Multi-pass membrane protein</topology>
    </subcellularLocation>
</comment>
<evidence type="ECO:0000259" key="25">
    <source>
        <dbReference type="PROSITE" id="PS50885"/>
    </source>
</evidence>
<dbReference type="PRINTS" id="PR00344">
    <property type="entry name" value="BCTRLSENSOR"/>
</dbReference>
<reference evidence="27" key="1">
    <citation type="submission" date="2016-08" db="EMBL/GenBank/DDBJ databases">
        <title>Complete Genome Seqeunce of Paenibacillus sp. BIHB 4019 from tea rhizoplane.</title>
        <authorList>
            <person name="Thakur R."/>
            <person name="Swarnkar M.K."/>
            <person name="Gulati A."/>
        </authorList>
    </citation>
    <scope>NUCLEOTIDE SEQUENCE [LARGE SCALE GENOMIC DNA]</scope>
    <source>
        <strain evidence="27">BIHB4019</strain>
    </source>
</reference>
<dbReference type="GO" id="GO:0005886">
    <property type="term" value="C:plasma membrane"/>
    <property type="evidence" value="ECO:0007669"/>
    <property type="project" value="UniProtKB-SubCell"/>
</dbReference>
<dbReference type="PROSITE" id="PS50113">
    <property type="entry name" value="PAC"/>
    <property type="match status" value="1"/>
</dbReference>
<dbReference type="SUPFAM" id="SSF47226">
    <property type="entry name" value="Histidine-containing phosphotransfer domain, HPT domain"/>
    <property type="match status" value="1"/>
</dbReference>
<keyword evidence="5" id="KW-1003">Cell membrane</keyword>
<evidence type="ECO:0000256" key="15">
    <source>
        <dbReference type="ARBA" id="ARBA00064003"/>
    </source>
</evidence>
<evidence type="ECO:0000256" key="5">
    <source>
        <dbReference type="ARBA" id="ARBA00022475"/>
    </source>
</evidence>
<dbReference type="SMART" id="SM00086">
    <property type="entry name" value="PAC"/>
    <property type="match status" value="2"/>
</dbReference>
<evidence type="ECO:0000256" key="16">
    <source>
        <dbReference type="ARBA" id="ARBA00068150"/>
    </source>
</evidence>
<evidence type="ECO:0000256" key="14">
    <source>
        <dbReference type="ARBA" id="ARBA00023136"/>
    </source>
</evidence>
<evidence type="ECO:0000256" key="1">
    <source>
        <dbReference type="ARBA" id="ARBA00000085"/>
    </source>
</evidence>
<dbReference type="PROSITE" id="PS50112">
    <property type="entry name" value="PAS"/>
    <property type="match status" value="2"/>
</dbReference>
<dbReference type="Gene3D" id="3.30.450.20">
    <property type="entry name" value="PAS domain"/>
    <property type="match status" value="3"/>
</dbReference>
<dbReference type="SMART" id="SM00091">
    <property type="entry name" value="PAS"/>
    <property type="match status" value="2"/>
</dbReference>
<evidence type="ECO:0000256" key="4">
    <source>
        <dbReference type="ARBA" id="ARBA00012438"/>
    </source>
</evidence>
<dbReference type="Pfam" id="PF00072">
    <property type="entry name" value="Response_reg"/>
    <property type="match status" value="1"/>
</dbReference>
<dbReference type="InterPro" id="IPR011006">
    <property type="entry name" value="CheY-like_superfamily"/>
</dbReference>
<keyword evidence="13" id="KW-0902">Two-component regulatory system</keyword>
<dbReference type="RefSeq" id="WP_099517470.1">
    <property type="nucleotide sequence ID" value="NZ_CP016808.1"/>
</dbReference>
<feature type="transmembrane region" description="Helical" evidence="20">
    <location>
        <begin position="274"/>
        <end position="299"/>
    </location>
</feature>
<dbReference type="CDD" id="cd12914">
    <property type="entry name" value="PDC1_DGC_like"/>
    <property type="match status" value="1"/>
</dbReference>
<dbReference type="GO" id="GO:0000155">
    <property type="term" value="F:phosphorelay sensor kinase activity"/>
    <property type="evidence" value="ECO:0007669"/>
    <property type="project" value="InterPro"/>
</dbReference>
<dbReference type="Pfam" id="PF13426">
    <property type="entry name" value="PAS_9"/>
    <property type="match status" value="2"/>
</dbReference>
<proteinExistence type="inferred from homology"/>
<keyword evidence="9" id="KW-0547">Nucleotide-binding</keyword>
<evidence type="ECO:0000256" key="3">
    <source>
        <dbReference type="ARBA" id="ARBA00006402"/>
    </source>
</evidence>
<dbReference type="CDD" id="cd17546">
    <property type="entry name" value="REC_hyHK_CKI1_RcsC-like"/>
    <property type="match status" value="1"/>
</dbReference>
<dbReference type="InterPro" id="IPR033479">
    <property type="entry name" value="dCache_1"/>
</dbReference>
<dbReference type="CDD" id="cd00088">
    <property type="entry name" value="HPT"/>
    <property type="match status" value="1"/>
</dbReference>
<dbReference type="SUPFAM" id="SSF55874">
    <property type="entry name" value="ATPase domain of HSP90 chaperone/DNA topoisomerase II/histidine kinase"/>
    <property type="match status" value="1"/>
</dbReference>
<dbReference type="Pfam" id="PF02743">
    <property type="entry name" value="dCache_1"/>
    <property type="match status" value="1"/>
</dbReference>
<evidence type="ECO:0000256" key="7">
    <source>
        <dbReference type="ARBA" id="ARBA00022679"/>
    </source>
</evidence>
<dbReference type="CDD" id="cd16922">
    <property type="entry name" value="HATPase_EvgS-ArcB-TorS-like"/>
    <property type="match status" value="1"/>
</dbReference>
<keyword evidence="12 20" id="KW-1133">Transmembrane helix</keyword>
<dbReference type="SUPFAM" id="SSF55785">
    <property type="entry name" value="PYP-like sensor domain (PAS domain)"/>
    <property type="match status" value="2"/>
</dbReference>
<name>A0A1B2DEH1_9BACL</name>
<feature type="domain" description="HAMP" evidence="25">
    <location>
        <begin position="300"/>
        <end position="353"/>
    </location>
</feature>
<comment type="catalytic activity">
    <reaction evidence="1">
        <text>ATP + protein L-histidine = ADP + protein N-phospho-L-histidine.</text>
        <dbReference type="EC" id="2.7.13.3"/>
    </reaction>
</comment>
<feature type="modified residue" description="4-aspartylphosphate" evidence="19">
    <location>
        <position position="925"/>
    </location>
</feature>
<dbReference type="SMART" id="SM00387">
    <property type="entry name" value="HATPase_c"/>
    <property type="match status" value="1"/>
</dbReference>
<dbReference type="SMART" id="SM00388">
    <property type="entry name" value="HisKA"/>
    <property type="match status" value="1"/>
</dbReference>
<dbReference type="InterPro" id="IPR000014">
    <property type="entry name" value="PAS"/>
</dbReference>
<keyword evidence="11" id="KW-0067">ATP-binding</keyword>
<evidence type="ECO:0000256" key="20">
    <source>
        <dbReference type="SAM" id="Phobius"/>
    </source>
</evidence>
<dbReference type="InterPro" id="IPR004358">
    <property type="entry name" value="Sig_transdc_His_kin-like_C"/>
</dbReference>
<sequence length="1280" mass="144457">MSNTSLRVKGLLVIVLITFIPLLFAGIINYLGLRQGMIDSATEKTLSQLNSSANNLSAWLAIRRAEVLVISRTDVVRYGKDEEKLSYFNRELVRAGFAFRSLGFVGKDGMAIRTDGTPFDLSNHSFFQTSIKGKVLISDPFKTSLSPKEQFVIAVPVYNEENQIAGIVYAAIDMDMIIPYLQLDKPDAATFWLYNEEGVVLFCSDDGILPQTAMMNGNLQEIQVNEKLLSNKDGMEIISSNMNEYAVFHSKVDGVAAWHFMLEMPMSDLEIGTLPVLLSILLTLVGSELVIVLLCYLFFANMVNRLKNILIVTEQAAAGQFNAEHLSEMPGDEVGKLSRSVNVMVVRLRRMFERLEAIINQNQYSFVVLDEHYRISYLNKKAEEMIGYKTEEVSGHATPLLFMDMEEIRITAEELGEKLGREVVPGLDVLKELRKAEFSYEREWTFIAKNGKRIPVLLSTNGLRDANGKFTGAVGMFLDITDKLQVEKSRNRLLDIVGSAKDLIASVDSQGEMIYINQAGKEMLGIHEEETDLSSLNEHLSSEMFFYLMNGSELAKQYGYWEGNIEILTKKKQLKHVSLVLVSHHNRRTGEDYFSCIARDISEQKIIQEELLQASQDAAEANAAKGRFLALMSHEIRTPLNGIIGLTQLLKRTGLSYSQKDYVDKISTSSESLLRIINDILDFSKVEAEKIEVELLAFHPEELLGRVADQLSVFMGGKEQFEFLIHTAYNLPSTLLGDLLRLEQVLLNLCINAIKFTKKGHVSLRLEVVELREAEVQLRFVVEDTGIGMSEEQLDRLFQPFSQADGSTTRKYGGTGLGLVISQKLVTLMGGNLFAESKVGRGSKFSFVITFPMLEEAPPYSMELGEEMIGQPVWIVEDSQMMRHHWCERLESFEMAPVPFASWKTARERLRRIGAGAMPKLILLDMEMPDMYGAETWLEFHQEAVAAGVKTAVLTTSFGRDEMLQMPEKDRPLALLTKPVTRLAMLNGLRGVLTERSFIPPWNRAMSEVAVEQREGRNAKILLAEDNKINQIVALEMLKERGYEVGLAENGHEVLEMLEQEEWHLILMDIHMPEMDGMEATRFIRANPKYDGLPIIAVTANVLRADHEQYRQLGMDDIITKPISAGFLHSVLSHWLNQTGILPVSTLWEDEPHVQPQYEQTAYSSLPVIPGVDLPEALARVNGKLPILMHMLEQFQADYPSFIDRLIASMTERDLVTAKRLVHTLRGAASHLSAYQLANAATELELLFNQEDIDEQEWSQRLTKLEEELTHLLKCLQQDK</sequence>